<dbReference type="AlphaFoldDB" id="A0AB40AD83"/>
<evidence type="ECO:0000313" key="2">
    <source>
        <dbReference type="Proteomes" id="UP001652628"/>
    </source>
</evidence>
<proteinExistence type="predicted"/>
<accession>A0AB40AD83</accession>
<sequence length="261" mass="31316">MGAVNTTQKEFPRPPANRKFPNFWKKTQEKEVTKAEESLRKEESQEKIAEGAADQRKRKRPAFRGKGIRKKAGDNQFEGYEVKELTLQVPNMQTDRHGNWVYNQWGVTYGNQFMDTRFTKGKGDKHQAVRYRVDQEPLHKYDPNPGQLSTVCLGRSTIYNYPKVFWWLNRMIHNVSFEHRTIWMELRRELYVYGRSEECHTTNFTDFREFQECTLRRHQRMEYMIPQYPLQQVGYRKYYHKKQAAGGEAESEEEDEFEDDF</sequence>
<gene>
    <name evidence="3" type="primary">LOC108010786</name>
</gene>
<dbReference type="GeneID" id="108010786"/>
<evidence type="ECO:0000256" key="1">
    <source>
        <dbReference type="SAM" id="MobiDB-lite"/>
    </source>
</evidence>
<feature type="compositionally biased region" description="Basic and acidic residues" evidence="1">
    <location>
        <begin position="26"/>
        <end position="55"/>
    </location>
</feature>
<keyword evidence="2" id="KW-1185">Reference proteome</keyword>
<name>A0AB40AD83_DROSZ</name>
<evidence type="ECO:0000313" key="3">
    <source>
        <dbReference type="RefSeq" id="XP_036675653.3"/>
    </source>
</evidence>
<dbReference type="Proteomes" id="UP001652628">
    <property type="component" value="Chromosome 3"/>
</dbReference>
<feature type="compositionally biased region" description="Basic residues" evidence="1">
    <location>
        <begin position="56"/>
        <end position="65"/>
    </location>
</feature>
<reference evidence="3" key="1">
    <citation type="submission" date="2025-08" db="UniProtKB">
        <authorList>
            <consortium name="RefSeq"/>
        </authorList>
    </citation>
    <scope>IDENTIFICATION</scope>
</reference>
<dbReference type="RefSeq" id="XP_036675653.3">
    <property type="nucleotide sequence ID" value="XM_036819758.3"/>
</dbReference>
<protein>
    <submittedName>
        <fullName evidence="3">Uncharacterized protein</fullName>
    </submittedName>
</protein>
<organism evidence="2 3">
    <name type="scientific">Drosophila suzukii</name>
    <name type="common">Spotted-wing drosophila fruit fly</name>
    <dbReference type="NCBI Taxonomy" id="28584"/>
    <lineage>
        <taxon>Eukaryota</taxon>
        <taxon>Metazoa</taxon>
        <taxon>Ecdysozoa</taxon>
        <taxon>Arthropoda</taxon>
        <taxon>Hexapoda</taxon>
        <taxon>Insecta</taxon>
        <taxon>Pterygota</taxon>
        <taxon>Neoptera</taxon>
        <taxon>Endopterygota</taxon>
        <taxon>Diptera</taxon>
        <taxon>Brachycera</taxon>
        <taxon>Muscomorpha</taxon>
        <taxon>Ephydroidea</taxon>
        <taxon>Drosophilidae</taxon>
        <taxon>Drosophila</taxon>
        <taxon>Sophophora</taxon>
    </lineage>
</organism>
<feature type="region of interest" description="Disordered" evidence="1">
    <location>
        <begin position="1"/>
        <end position="65"/>
    </location>
</feature>